<proteinExistence type="predicted"/>
<dbReference type="Proteomes" id="UP000730481">
    <property type="component" value="Unassembled WGS sequence"/>
</dbReference>
<evidence type="ECO:0000313" key="2">
    <source>
        <dbReference type="Proteomes" id="UP000730481"/>
    </source>
</evidence>
<gene>
    <name evidence="1" type="ORF">FBEOM_3291</name>
</gene>
<protein>
    <submittedName>
        <fullName evidence="1">Uncharacterized protein</fullName>
    </submittedName>
</protein>
<evidence type="ECO:0000313" key="1">
    <source>
        <dbReference type="EMBL" id="KAF4342769.1"/>
    </source>
</evidence>
<reference evidence="1" key="2">
    <citation type="submission" date="2020-02" db="EMBL/GenBank/DDBJ databases">
        <title>Identification and distribution of gene clusters putatively required for synthesis of sphingolipid metabolism inhibitors in phylogenetically diverse species of the filamentous fungus Fusarium.</title>
        <authorList>
            <person name="Kim H.-S."/>
            <person name="Busman M."/>
            <person name="Brown D.W."/>
            <person name="Divon H."/>
            <person name="Uhlig S."/>
            <person name="Proctor R.H."/>
        </authorList>
    </citation>
    <scope>NUCLEOTIDE SEQUENCE</scope>
    <source>
        <strain evidence="1">NRRL 25174</strain>
    </source>
</reference>
<dbReference type="OrthoDB" id="5035669at2759"/>
<reference evidence="1" key="1">
    <citation type="journal article" date="2017" name="Mycologia">
        <title>Fusarium algeriense, sp. nov., a novel toxigenic crown rot pathogen of durum wheat from Algeria is nested in the Fusarium burgessii species complex.</title>
        <authorList>
            <person name="Laraba I."/>
            <person name="Keddad A."/>
            <person name="Boureghda H."/>
            <person name="Abdallah N."/>
            <person name="Vaughan M.M."/>
            <person name="Proctor R.H."/>
            <person name="Busman M."/>
            <person name="O'Donnell K."/>
        </authorList>
    </citation>
    <scope>NUCLEOTIDE SEQUENCE</scope>
    <source>
        <strain evidence="1">NRRL 25174</strain>
    </source>
</reference>
<organism evidence="1 2">
    <name type="scientific">Fusarium beomiforme</name>
    <dbReference type="NCBI Taxonomy" id="44412"/>
    <lineage>
        <taxon>Eukaryota</taxon>
        <taxon>Fungi</taxon>
        <taxon>Dikarya</taxon>
        <taxon>Ascomycota</taxon>
        <taxon>Pezizomycotina</taxon>
        <taxon>Sordariomycetes</taxon>
        <taxon>Hypocreomycetidae</taxon>
        <taxon>Hypocreales</taxon>
        <taxon>Nectriaceae</taxon>
        <taxon>Fusarium</taxon>
        <taxon>Fusarium burgessii species complex</taxon>
    </lineage>
</organism>
<sequence length="710" mass="80654">MSSGYESESDVTSQTCFDTLSEIIERFKKAPDPGWLPNIRFGHLTVPVCLGPVYAIMDCIASTIRQTEFDSPVIFILSRHEQRLCNLSTMNELPILPDYQDKTLEYSWFSSVLEGNRTNEGPGGWKQVENKNEWELNLSLPKEAFIIFSVDPYMSADCALALTGLVQWACDTAERQGANIRVLTTSSHFGNQLLSELVSIRSQYPVTHYELPIPTYVDVIPADALDNSEGDEMFDRIETRALARDEDDKHALLFVPPLVRTDIWPNLGPALSRNDLLIKHINDDGPLMEWHLTAQNGPATLHDFGTVIDVDVEHPIPSFLYGYSHAQIVLGKRCFRKVFDKDVKQVVYTQLALTQHELNDLQWWCYQPDITPGNITIYLGADGLRACEDAPVYAPRHVENDHAAGFIAGVYAISHWGVDVGRVLQAFVKSPGIVFEMEQRLQKVGIIHPRAQKLCLGDSQEAVFKAVLHLVRYDHRLAHFIALKSSDPQVRRLKVQLAVAMVLAKDWFFETHGEVILCGWGVRDYVTWGDLWLNMGLWKRLSSDHEDFENLSVSDTSIITDAYNTESLPAQGAFIFRQMTTALEEILNGMTEYPDVCLPPHRIRNEVGDLDIHQMKQLLRHFLCSHLYQATKSHLVIDAEDHGHLEHILLSSRTKLELRSSLFPLTIRTFMDLEEDGIVYGICTLLVLEEDTLIGTRWTYVPHDLIAEWF</sequence>
<accession>A0A9P5AQC8</accession>
<keyword evidence="2" id="KW-1185">Reference proteome</keyword>
<dbReference type="EMBL" id="PVQB02000122">
    <property type="protein sequence ID" value="KAF4342769.1"/>
    <property type="molecule type" value="Genomic_DNA"/>
</dbReference>
<comment type="caution">
    <text evidence="1">The sequence shown here is derived from an EMBL/GenBank/DDBJ whole genome shotgun (WGS) entry which is preliminary data.</text>
</comment>
<dbReference type="AlphaFoldDB" id="A0A9P5AQC8"/>
<name>A0A9P5AQC8_9HYPO</name>